<sequence length="177" mass="19605">MGHSLNPLSPHNFSAHANQTLSSCSRSSHSWRGVTIHAAAVLPRFSFCQFQIGAHLRSAGAACEFLFVVPLSKSLFIYQICSSDLRSVFTRTLPPLSQVCQSSPQIHCDLFPFLDPHTPYSPPNHSPTRTLFLMINPHKNLPPKNSTTKPNTHCPSIQLELISRTETGQSSKWGTNK</sequence>
<keyword evidence="2" id="KW-1185">Reference proteome</keyword>
<gene>
    <name evidence="1" type="ORF">CITCOLO1_LOCUS15991</name>
</gene>
<name>A0ABP0YWR5_9ROSI</name>
<evidence type="ECO:0000313" key="2">
    <source>
        <dbReference type="Proteomes" id="UP001642487"/>
    </source>
</evidence>
<organism evidence="1 2">
    <name type="scientific">Citrullus colocynthis</name>
    <name type="common">colocynth</name>
    <dbReference type="NCBI Taxonomy" id="252529"/>
    <lineage>
        <taxon>Eukaryota</taxon>
        <taxon>Viridiplantae</taxon>
        <taxon>Streptophyta</taxon>
        <taxon>Embryophyta</taxon>
        <taxon>Tracheophyta</taxon>
        <taxon>Spermatophyta</taxon>
        <taxon>Magnoliopsida</taxon>
        <taxon>eudicotyledons</taxon>
        <taxon>Gunneridae</taxon>
        <taxon>Pentapetalae</taxon>
        <taxon>rosids</taxon>
        <taxon>fabids</taxon>
        <taxon>Cucurbitales</taxon>
        <taxon>Cucurbitaceae</taxon>
        <taxon>Benincaseae</taxon>
        <taxon>Citrullus</taxon>
    </lineage>
</organism>
<dbReference type="EMBL" id="OZ021740">
    <property type="protein sequence ID" value="CAK9323783.1"/>
    <property type="molecule type" value="Genomic_DNA"/>
</dbReference>
<proteinExistence type="predicted"/>
<accession>A0ABP0YWR5</accession>
<evidence type="ECO:0000313" key="1">
    <source>
        <dbReference type="EMBL" id="CAK9323783.1"/>
    </source>
</evidence>
<protein>
    <submittedName>
        <fullName evidence="1">Uncharacterized protein</fullName>
    </submittedName>
</protein>
<dbReference type="Proteomes" id="UP001642487">
    <property type="component" value="Chromosome 6"/>
</dbReference>
<reference evidence="1 2" key="1">
    <citation type="submission" date="2024-03" db="EMBL/GenBank/DDBJ databases">
        <authorList>
            <person name="Gkanogiannis A."/>
            <person name="Becerra Lopez-Lavalle L."/>
        </authorList>
    </citation>
    <scope>NUCLEOTIDE SEQUENCE [LARGE SCALE GENOMIC DNA]</scope>
</reference>